<keyword evidence="2" id="KW-1185">Reference proteome</keyword>
<protein>
    <submittedName>
        <fullName evidence="1">Uncharacterized protein</fullName>
    </submittedName>
</protein>
<accession>A0A448Z935</accession>
<organism evidence="1 2">
    <name type="scientific">Pseudo-nitzschia multistriata</name>
    <dbReference type="NCBI Taxonomy" id="183589"/>
    <lineage>
        <taxon>Eukaryota</taxon>
        <taxon>Sar</taxon>
        <taxon>Stramenopiles</taxon>
        <taxon>Ochrophyta</taxon>
        <taxon>Bacillariophyta</taxon>
        <taxon>Bacillariophyceae</taxon>
        <taxon>Bacillariophycidae</taxon>
        <taxon>Bacillariales</taxon>
        <taxon>Bacillariaceae</taxon>
        <taxon>Pseudo-nitzschia</taxon>
    </lineage>
</organism>
<dbReference type="Proteomes" id="UP000291116">
    <property type="component" value="Unassembled WGS sequence"/>
</dbReference>
<dbReference type="AlphaFoldDB" id="A0A448Z935"/>
<sequence>MVCSPRSANAETVGRSRFVSPGLFWFALFCSKVQLLAILDLSRQLQRPLDALAELVVAVVLATSLVLNPDRPLKGQDRLGNKLHPDVVFLQNVPQDHLAVAAPLLSHILLDRVVAVLQHLWLAGVTAEDIGVGVRVRGDHGLQIEIVEPQGVVPHNQDVVVDRWCCLPATVVGPIRRRFLRLLQAFLVRQELVLPQRFQCQKQANNVFVSVPVPLQRRRTIVLHREKFEKVEIGVARSELLLEGRLDRIQHGVVLDGILQQPQGTDPRRGRGPVHGFEHFVAGGFDKVFVELALAVALGVALCLPRKARYVVKERVAARQVPHVPEVLPKGRPRLQREDRKVVDAHLFPSARGLSPPARYALRKGVKEEPVRRSGHQDRQRQIPGPLLIGVRIRLGRSGPCRFDRFYLFDPEVVFVTAASVVGTVQKDLVQNDQGHRDCQQRPAAPLDRKDAFVVHFGASESLPRHRPSARRFPGPRPQGHLVVAPLAAQGVPVRDFFCFCCCRFGTRVSVCVFVCLRVRHDPHHHRFFLSGVVGFCCCCCFYWNQTVILWINQLTEMEKPIKLLSMML</sequence>
<name>A0A448Z935_9STRA</name>
<proteinExistence type="predicted"/>
<evidence type="ECO:0000313" key="1">
    <source>
        <dbReference type="EMBL" id="VEU38577.1"/>
    </source>
</evidence>
<dbReference type="EMBL" id="CAACVS010000175">
    <property type="protein sequence ID" value="VEU38577.1"/>
    <property type="molecule type" value="Genomic_DNA"/>
</dbReference>
<evidence type="ECO:0000313" key="2">
    <source>
        <dbReference type="Proteomes" id="UP000291116"/>
    </source>
</evidence>
<reference evidence="1 2" key="1">
    <citation type="submission" date="2019-01" db="EMBL/GenBank/DDBJ databases">
        <authorList>
            <person name="Ferrante I. M."/>
        </authorList>
    </citation>
    <scope>NUCLEOTIDE SEQUENCE [LARGE SCALE GENOMIC DNA]</scope>
    <source>
        <strain evidence="1 2">B856</strain>
    </source>
</reference>
<gene>
    <name evidence="1" type="ORF">PSNMU_V1.4_AUG-EV-PASAV3_0054000</name>
</gene>